<dbReference type="EMBL" id="QGGY01000026">
    <property type="protein sequence ID" value="PWJ71997.1"/>
    <property type="molecule type" value="Genomic_DNA"/>
</dbReference>
<dbReference type="Gene3D" id="3.30.310.260">
    <property type="match status" value="1"/>
</dbReference>
<evidence type="ECO:0000256" key="8">
    <source>
        <dbReference type="ARBA" id="ARBA00023295"/>
    </source>
</evidence>
<evidence type="ECO:0000313" key="11">
    <source>
        <dbReference type="EMBL" id="PWJ71997.1"/>
    </source>
</evidence>
<dbReference type="InterPro" id="IPR011257">
    <property type="entry name" value="DNA_glycosylase"/>
</dbReference>
<dbReference type="InterPro" id="IPR012904">
    <property type="entry name" value="OGG_N"/>
</dbReference>
<organism evidence="11 12">
    <name type="scientific">Murimonas intestini</name>
    <dbReference type="NCBI Taxonomy" id="1337051"/>
    <lineage>
        <taxon>Bacteria</taxon>
        <taxon>Bacillati</taxon>
        <taxon>Bacillota</taxon>
        <taxon>Clostridia</taxon>
        <taxon>Lachnospirales</taxon>
        <taxon>Lachnospiraceae</taxon>
        <taxon>Murimonas</taxon>
    </lineage>
</organism>
<feature type="domain" description="HhH-GPD" evidence="10">
    <location>
        <begin position="112"/>
        <end position="275"/>
    </location>
</feature>
<reference evidence="11 12" key="1">
    <citation type="submission" date="2018-05" db="EMBL/GenBank/DDBJ databases">
        <authorList>
            <person name="Goeker M."/>
            <person name="Huntemann M."/>
            <person name="Clum A."/>
            <person name="Pillay M."/>
            <person name="Palaniappan K."/>
            <person name="Varghese N."/>
            <person name="Mikhailova N."/>
            <person name="Stamatis D."/>
            <person name="Reddy T."/>
            <person name="Daum C."/>
            <person name="Shapiro N."/>
            <person name="Ivanova N."/>
            <person name="Kyrpides N."/>
            <person name="Woyke T."/>
        </authorList>
    </citation>
    <scope>NUCLEOTIDE SEQUENCE [LARGE SCALE GENOMIC DNA]</scope>
    <source>
        <strain evidence="11 12">DSM 26524</strain>
    </source>
</reference>
<comment type="caution">
    <text evidence="11">The sequence shown here is derived from an EMBL/GenBank/DDBJ whole genome shotgun (WGS) entry which is preliminary data.</text>
</comment>
<keyword evidence="3" id="KW-0227">DNA damage</keyword>
<comment type="catalytic activity">
    <reaction evidence="9">
        <text>2'-deoxyribonucleotide-(2'-deoxyribose 5'-phosphate)-2'-deoxyribonucleotide-DNA = a 3'-end 2'-deoxyribonucleotide-(2,3-dehydro-2,3-deoxyribose 5'-phosphate)-DNA + a 5'-end 5'-phospho-2'-deoxyribonucleoside-DNA + H(+)</text>
        <dbReference type="Rhea" id="RHEA:66592"/>
        <dbReference type="Rhea" id="RHEA-COMP:13180"/>
        <dbReference type="Rhea" id="RHEA-COMP:16897"/>
        <dbReference type="Rhea" id="RHEA-COMP:17067"/>
        <dbReference type="ChEBI" id="CHEBI:15378"/>
        <dbReference type="ChEBI" id="CHEBI:136412"/>
        <dbReference type="ChEBI" id="CHEBI:157695"/>
        <dbReference type="ChEBI" id="CHEBI:167181"/>
        <dbReference type="EC" id="4.2.99.18"/>
    </reaction>
</comment>
<keyword evidence="7" id="KW-0511">Multifunctional enzyme</keyword>
<dbReference type="CDD" id="cd00056">
    <property type="entry name" value="ENDO3c"/>
    <property type="match status" value="1"/>
</dbReference>
<dbReference type="SMART" id="SM00478">
    <property type="entry name" value="ENDO3c"/>
    <property type="match status" value="1"/>
</dbReference>
<evidence type="ECO:0000256" key="9">
    <source>
        <dbReference type="ARBA" id="ARBA00044632"/>
    </source>
</evidence>
<evidence type="ECO:0000256" key="3">
    <source>
        <dbReference type="ARBA" id="ARBA00022763"/>
    </source>
</evidence>
<dbReference type="GO" id="GO:0008534">
    <property type="term" value="F:oxidized purine nucleobase lesion DNA N-glycosylase activity"/>
    <property type="evidence" value="ECO:0007669"/>
    <property type="project" value="InterPro"/>
</dbReference>
<keyword evidence="8" id="KW-0326">Glycosidase</keyword>
<dbReference type="Gene3D" id="1.10.1670.10">
    <property type="entry name" value="Helix-hairpin-Helix base-excision DNA repair enzymes (C-terminal)"/>
    <property type="match status" value="1"/>
</dbReference>
<dbReference type="SUPFAM" id="SSF48150">
    <property type="entry name" value="DNA-glycosylase"/>
    <property type="match status" value="1"/>
</dbReference>
<proteinExistence type="inferred from homology"/>
<keyword evidence="12" id="KW-1185">Reference proteome</keyword>
<dbReference type="Pfam" id="PF07934">
    <property type="entry name" value="OGG_N"/>
    <property type="match status" value="1"/>
</dbReference>
<dbReference type="PANTHER" id="PTHR10242">
    <property type="entry name" value="8-OXOGUANINE DNA GLYCOSYLASE"/>
    <property type="match status" value="1"/>
</dbReference>
<dbReference type="GO" id="GO:0006289">
    <property type="term" value="P:nucleotide-excision repair"/>
    <property type="evidence" value="ECO:0007669"/>
    <property type="project" value="InterPro"/>
</dbReference>
<dbReference type="RefSeq" id="WP_109748840.1">
    <property type="nucleotide sequence ID" value="NZ_JANKBI010000027.1"/>
</dbReference>
<dbReference type="AlphaFoldDB" id="A0AB73SXD4"/>
<gene>
    <name evidence="11" type="ORF">C7383_12610</name>
</gene>
<evidence type="ECO:0000256" key="2">
    <source>
        <dbReference type="ARBA" id="ARBA00012720"/>
    </source>
</evidence>
<keyword evidence="5" id="KW-0234">DNA repair</keyword>
<dbReference type="GO" id="GO:0006284">
    <property type="term" value="P:base-excision repair"/>
    <property type="evidence" value="ECO:0007669"/>
    <property type="project" value="InterPro"/>
</dbReference>
<name>A0AB73SXD4_9FIRM</name>
<evidence type="ECO:0000256" key="6">
    <source>
        <dbReference type="ARBA" id="ARBA00023239"/>
    </source>
</evidence>
<accession>A0AB73SXD4</accession>
<keyword evidence="6 11" id="KW-0456">Lyase</keyword>
<dbReference type="Proteomes" id="UP000245412">
    <property type="component" value="Unassembled WGS sequence"/>
</dbReference>
<evidence type="ECO:0000256" key="5">
    <source>
        <dbReference type="ARBA" id="ARBA00023204"/>
    </source>
</evidence>
<evidence type="ECO:0000313" key="12">
    <source>
        <dbReference type="Proteomes" id="UP000245412"/>
    </source>
</evidence>
<dbReference type="InterPro" id="IPR003265">
    <property type="entry name" value="HhH-GPD_domain"/>
</dbReference>
<evidence type="ECO:0000259" key="10">
    <source>
        <dbReference type="SMART" id="SM00478"/>
    </source>
</evidence>
<dbReference type="InterPro" id="IPR023170">
    <property type="entry name" value="HhH_base_excis_C"/>
</dbReference>
<comment type="similarity">
    <text evidence="1">Belongs to the type-1 OGG1 family.</text>
</comment>
<dbReference type="PANTHER" id="PTHR10242:SF2">
    <property type="entry name" value="N-GLYCOSYLASE_DNA LYASE"/>
    <property type="match status" value="1"/>
</dbReference>
<keyword evidence="4" id="KW-0378">Hydrolase</keyword>
<protein>
    <recommendedName>
        <fullName evidence="2">DNA-(apurinic or apyrimidinic site) lyase</fullName>
        <ecNumber evidence="2">4.2.99.18</ecNumber>
    </recommendedName>
</protein>
<dbReference type="InterPro" id="IPR052054">
    <property type="entry name" value="Oxidative_DNA_repair_enzyme"/>
</dbReference>
<dbReference type="EC" id="4.2.99.18" evidence="2"/>
<evidence type="ECO:0000256" key="1">
    <source>
        <dbReference type="ARBA" id="ARBA00010679"/>
    </source>
</evidence>
<dbReference type="GO" id="GO:0140078">
    <property type="term" value="F:class I DNA-(apurinic or apyrimidinic site) endonuclease activity"/>
    <property type="evidence" value="ECO:0007669"/>
    <property type="project" value="UniProtKB-EC"/>
</dbReference>
<dbReference type="GO" id="GO:0003684">
    <property type="term" value="F:damaged DNA binding"/>
    <property type="evidence" value="ECO:0007669"/>
    <property type="project" value="InterPro"/>
</dbReference>
<dbReference type="SUPFAM" id="SSF55945">
    <property type="entry name" value="TATA-box binding protein-like"/>
    <property type="match status" value="1"/>
</dbReference>
<evidence type="ECO:0000256" key="4">
    <source>
        <dbReference type="ARBA" id="ARBA00022801"/>
    </source>
</evidence>
<dbReference type="Gene3D" id="1.10.340.30">
    <property type="entry name" value="Hypothetical protein, domain 2"/>
    <property type="match status" value="1"/>
</dbReference>
<sequence length="289" mass="32774">MYELKIEDFNLDQIMGSGQCFRWKDAGNGRISITAYGKYMEAVQKGDVFVFSCGEDEFKNVWAEYFDMGTDYGRIKETADSSDTYLQEAIRFGSGIRILRQELWEMLVSFIISQNNNIPRIRKNIEAICEKYGEEIIGRGIDGQIRRAYAFPEPKILAAAKTAGLEGLGLGYRDKYIEAVSLWWMEQGFSDSRQAAGWLLEEGYEGAVSKLLQIKGIGRKVADCVCLFGLHCVEAFPMDTHMKKIEREHYRSGFPLEKYNGCAGIMQQYLFYYDLAGESGALESAAARE</sequence>
<evidence type="ECO:0000256" key="7">
    <source>
        <dbReference type="ARBA" id="ARBA00023268"/>
    </source>
</evidence>